<organism evidence="2 3">
    <name type="scientific">Acaulospora morrowiae</name>
    <dbReference type="NCBI Taxonomy" id="94023"/>
    <lineage>
        <taxon>Eukaryota</taxon>
        <taxon>Fungi</taxon>
        <taxon>Fungi incertae sedis</taxon>
        <taxon>Mucoromycota</taxon>
        <taxon>Glomeromycotina</taxon>
        <taxon>Glomeromycetes</taxon>
        <taxon>Diversisporales</taxon>
        <taxon>Acaulosporaceae</taxon>
        <taxon>Acaulospora</taxon>
    </lineage>
</organism>
<sequence>INDESKEIQNSTPSERANEIERENKGFNPHIAYLRDNNNKAKVEMTQISDLTLFKVSIYEAFVNNGHIKSTRPIWKNPWVIGGAAAFTG</sequence>
<evidence type="ECO:0000313" key="3">
    <source>
        <dbReference type="Proteomes" id="UP000789342"/>
    </source>
</evidence>
<protein>
    <submittedName>
        <fullName evidence="2">13284_t:CDS:1</fullName>
    </submittedName>
</protein>
<feature type="compositionally biased region" description="Basic and acidic residues" evidence="1">
    <location>
        <begin position="16"/>
        <end position="25"/>
    </location>
</feature>
<name>A0A9N9NNR2_9GLOM</name>
<gene>
    <name evidence="2" type="ORF">AMORRO_LOCUS15124</name>
</gene>
<feature type="region of interest" description="Disordered" evidence="1">
    <location>
        <begin position="1"/>
        <end position="26"/>
    </location>
</feature>
<reference evidence="2" key="1">
    <citation type="submission" date="2021-06" db="EMBL/GenBank/DDBJ databases">
        <authorList>
            <person name="Kallberg Y."/>
            <person name="Tangrot J."/>
            <person name="Rosling A."/>
        </authorList>
    </citation>
    <scope>NUCLEOTIDE SEQUENCE</scope>
    <source>
        <strain evidence="2">CL551</strain>
    </source>
</reference>
<accession>A0A9N9NNR2</accession>
<evidence type="ECO:0000313" key="2">
    <source>
        <dbReference type="EMBL" id="CAG8747248.1"/>
    </source>
</evidence>
<keyword evidence="3" id="KW-1185">Reference proteome</keyword>
<dbReference type="OrthoDB" id="2401555at2759"/>
<comment type="caution">
    <text evidence="2">The sequence shown here is derived from an EMBL/GenBank/DDBJ whole genome shotgun (WGS) entry which is preliminary data.</text>
</comment>
<dbReference type="Proteomes" id="UP000789342">
    <property type="component" value="Unassembled WGS sequence"/>
</dbReference>
<dbReference type="EMBL" id="CAJVPV010033565">
    <property type="protein sequence ID" value="CAG8747248.1"/>
    <property type="molecule type" value="Genomic_DNA"/>
</dbReference>
<feature type="non-terminal residue" evidence="2">
    <location>
        <position position="89"/>
    </location>
</feature>
<evidence type="ECO:0000256" key="1">
    <source>
        <dbReference type="SAM" id="MobiDB-lite"/>
    </source>
</evidence>
<proteinExistence type="predicted"/>
<dbReference type="AlphaFoldDB" id="A0A9N9NNR2"/>
<feature type="non-terminal residue" evidence="2">
    <location>
        <position position="1"/>
    </location>
</feature>